<keyword evidence="5" id="KW-0472">Membrane</keyword>
<dbReference type="RefSeq" id="WP_346023683.1">
    <property type="nucleotide sequence ID" value="NZ_BAAADA010000014.1"/>
</dbReference>
<dbReference type="SUPFAM" id="SSF53850">
    <property type="entry name" value="Periplasmic binding protein-like II"/>
    <property type="match status" value="1"/>
</dbReference>
<evidence type="ECO:0000256" key="7">
    <source>
        <dbReference type="ARBA" id="ARBA00023288"/>
    </source>
</evidence>
<evidence type="ECO:0000256" key="4">
    <source>
        <dbReference type="ARBA" id="ARBA00022729"/>
    </source>
</evidence>
<comment type="caution">
    <text evidence="8">The sequence shown here is derived from an EMBL/GenBank/DDBJ whole genome shotgun (WGS) entry which is preliminary data.</text>
</comment>
<evidence type="ECO:0000313" key="9">
    <source>
        <dbReference type="Proteomes" id="UP001410648"/>
    </source>
</evidence>
<dbReference type="PANTHER" id="PTHR43649">
    <property type="entry name" value="ARABINOSE-BINDING PROTEIN-RELATED"/>
    <property type="match status" value="1"/>
</dbReference>
<evidence type="ECO:0000313" key="8">
    <source>
        <dbReference type="EMBL" id="GAA0474602.1"/>
    </source>
</evidence>
<dbReference type="Proteomes" id="UP001410648">
    <property type="component" value="Unassembled WGS sequence"/>
</dbReference>
<dbReference type="Pfam" id="PF13416">
    <property type="entry name" value="SBP_bac_8"/>
    <property type="match status" value="1"/>
</dbReference>
<name>A0ABP3K9W7_9LACT</name>
<protein>
    <submittedName>
        <fullName evidence="8">Extracellular solute-binding protein</fullName>
    </submittedName>
</protein>
<keyword evidence="6" id="KW-0564">Palmitate</keyword>
<dbReference type="InterPro" id="IPR006059">
    <property type="entry name" value="SBP"/>
</dbReference>
<keyword evidence="3" id="KW-1003">Cell membrane</keyword>
<sequence>MKFDKKYVVLATSAFLLSACGNGDDDSAGSRSLEVFSQKPEMQAQLQAIVDDFNEEYEADLELVSVPDPGTVLRTRIANNDAPDIINIFPQNTDFQQWSSAGEFIELSNEEFMDNIVEGAAEEYAINDGIYSLPLTTNAWGFFYNEDKFNELSLEVPETWAEFEQLVEDINNAGEVPFAGAFSTADSWTLNGFHQLAWAQAAGGYDGANDYLRHSEPGAISTKDPEFQRVTDQLSLLIGNAQRNSAGASYNDAIAAFTNEDALIMPNGIWALPAINEQNPDFTVRSFAYPGENPGEQLTVGAADLAFSISESTSNPELALQFLEYMSDPDVLRRYYEVDGMPTSLVELQDDDSFEETYGITQYTFTDQQMIWLHQDWDSEEGFWHATVDFINGGGDEEALANSLNQFFDPMK</sequence>
<dbReference type="InterPro" id="IPR050490">
    <property type="entry name" value="Bact_solute-bd_prot1"/>
</dbReference>
<dbReference type="EMBL" id="BAAADA010000014">
    <property type="protein sequence ID" value="GAA0474602.1"/>
    <property type="molecule type" value="Genomic_DNA"/>
</dbReference>
<dbReference type="PROSITE" id="PS51257">
    <property type="entry name" value="PROKAR_LIPOPROTEIN"/>
    <property type="match status" value="1"/>
</dbReference>
<dbReference type="PANTHER" id="PTHR43649:SF33">
    <property type="entry name" value="POLYGALACTURONAN_RHAMNOGALACTURONAN-BINDING PROTEIN YTCQ"/>
    <property type="match status" value="1"/>
</dbReference>
<dbReference type="Gene3D" id="3.40.190.10">
    <property type="entry name" value="Periplasmic binding protein-like II"/>
    <property type="match status" value="2"/>
</dbReference>
<comment type="similarity">
    <text evidence="1">Belongs to the bacterial solute-binding protein 1 family.</text>
</comment>
<evidence type="ECO:0000256" key="5">
    <source>
        <dbReference type="ARBA" id="ARBA00023136"/>
    </source>
</evidence>
<accession>A0ABP3K9W7</accession>
<keyword evidence="4" id="KW-0732">Signal</keyword>
<evidence type="ECO:0000256" key="1">
    <source>
        <dbReference type="ARBA" id="ARBA00008520"/>
    </source>
</evidence>
<reference evidence="9" key="1">
    <citation type="journal article" date="2019" name="Int. J. Syst. Evol. Microbiol.">
        <title>The Global Catalogue of Microorganisms (GCM) 10K type strain sequencing project: providing services to taxonomists for standard genome sequencing and annotation.</title>
        <authorList>
            <consortium name="The Broad Institute Genomics Platform"/>
            <consortium name="The Broad Institute Genome Sequencing Center for Infectious Disease"/>
            <person name="Wu L."/>
            <person name="Ma J."/>
        </authorList>
    </citation>
    <scope>NUCLEOTIDE SEQUENCE [LARGE SCALE GENOMIC DNA]</scope>
    <source>
        <strain evidence="9">JCM 14232</strain>
    </source>
</reference>
<evidence type="ECO:0000256" key="6">
    <source>
        <dbReference type="ARBA" id="ARBA00023139"/>
    </source>
</evidence>
<proteinExistence type="inferred from homology"/>
<keyword evidence="2" id="KW-0813">Transport</keyword>
<evidence type="ECO:0000256" key="2">
    <source>
        <dbReference type="ARBA" id="ARBA00022448"/>
    </source>
</evidence>
<organism evidence="8 9">
    <name type="scientific">Alkalibacterium indicireducens</name>
    <dbReference type="NCBI Taxonomy" id="398758"/>
    <lineage>
        <taxon>Bacteria</taxon>
        <taxon>Bacillati</taxon>
        <taxon>Bacillota</taxon>
        <taxon>Bacilli</taxon>
        <taxon>Lactobacillales</taxon>
        <taxon>Carnobacteriaceae</taxon>
        <taxon>Alkalibacterium</taxon>
    </lineage>
</organism>
<dbReference type="PROSITE" id="PS01037">
    <property type="entry name" value="SBP_BACTERIAL_1"/>
    <property type="match status" value="1"/>
</dbReference>
<keyword evidence="7" id="KW-0449">Lipoprotein</keyword>
<gene>
    <name evidence="8" type="ORF">GCM10008936_01500</name>
</gene>
<evidence type="ECO:0000256" key="3">
    <source>
        <dbReference type="ARBA" id="ARBA00022475"/>
    </source>
</evidence>
<dbReference type="InterPro" id="IPR006061">
    <property type="entry name" value="SBP_1_CS"/>
</dbReference>
<keyword evidence="9" id="KW-1185">Reference proteome</keyword>